<feature type="transmembrane region" description="Helical" evidence="1">
    <location>
        <begin position="6"/>
        <end position="31"/>
    </location>
</feature>
<protein>
    <recommendedName>
        <fullName evidence="4">DUF2953 domain-containing protein</fullName>
    </recommendedName>
</protein>
<proteinExistence type="predicted"/>
<sequence length="217" mass="25296">MWYILVFLTIGIVSIYFLFVWSKVIITFLLLHHQDQDYIKIEVRFLRYLRYKKEIPLVAIDKEHMAIKTKEQTSTEGKTAEHEKSYTPKELIHQLQEVRQFVQNVVGLHTIVSRFLSNVTIHTLQWKTEFGTSDASNTGMICGIMWSIKGTVVGILSHFMELNTKPSVQIIPSFQEKHSQTRLECMISFRFGKAIVALFQIARHTRGRIPKWSKNIA</sequence>
<dbReference type="Pfam" id="PF11167">
    <property type="entry name" value="DUF2953"/>
    <property type="match status" value="1"/>
</dbReference>
<evidence type="ECO:0000256" key="1">
    <source>
        <dbReference type="SAM" id="Phobius"/>
    </source>
</evidence>
<reference evidence="2 3" key="1">
    <citation type="submission" date="2013-08" db="EMBL/GenBank/DDBJ databases">
        <authorList>
            <person name="Huang J."/>
            <person name="Wang G."/>
        </authorList>
    </citation>
    <scope>NUCLEOTIDE SEQUENCE [LARGE SCALE GENOMIC DNA]</scope>
    <source>
        <strain evidence="2 3">JSM 072002</strain>
    </source>
</reference>
<dbReference type="AlphaFoldDB" id="A0A0A5GDC5"/>
<evidence type="ECO:0000313" key="3">
    <source>
        <dbReference type="Proteomes" id="UP000030401"/>
    </source>
</evidence>
<gene>
    <name evidence="2" type="ORF">N784_02020</name>
</gene>
<evidence type="ECO:0000313" key="2">
    <source>
        <dbReference type="EMBL" id="KGX89213.1"/>
    </source>
</evidence>
<keyword evidence="1" id="KW-0812">Transmembrane</keyword>
<dbReference type="Proteomes" id="UP000030401">
    <property type="component" value="Unassembled WGS sequence"/>
</dbReference>
<keyword evidence="3" id="KW-1185">Reference proteome</keyword>
<accession>A0A0A5GDC5</accession>
<comment type="caution">
    <text evidence="2">The sequence shown here is derived from an EMBL/GenBank/DDBJ whole genome shotgun (WGS) entry which is preliminary data.</text>
</comment>
<organism evidence="2 3">
    <name type="scientific">Pontibacillus litoralis JSM 072002</name>
    <dbReference type="NCBI Taxonomy" id="1385512"/>
    <lineage>
        <taxon>Bacteria</taxon>
        <taxon>Bacillati</taxon>
        <taxon>Bacillota</taxon>
        <taxon>Bacilli</taxon>
        <taxon>Bacillales</taxon>
        <taxon>Bacillaceae</taxon>
        <taxon>Pontibacillus</taxon>
    </lineage>
</organism>
<dbReference type="STRING" id="1385512.N784_02020"/>
<name>A0A0A5GDC5_9BACI</name>
<dbReference type="eggNOG" id="ENOG50330CC">
    <property type="taxonomic scope" value="Bacteria"/>
</dbReference>
<dbReference type="InterPro" id="IPR021338">
    <property type="entry name" value="DUF2953"/>
</dbReference>
<dbReference type="EMBL" id="AVPG01000001">
    <property type="protein sequence ID" value="KGX89213.1"/>
    <property type="molecule type" value="Genomic_DNA"/>
</dbReference>
<evidence type="ECO:0008006" key="4">
    <source>
        <dbReference type="Google" id="ProtNLM"/>
    </source>
</evidence>
<dbReference type="RefSeq" id="WP_036831504.1">
    <property type="nucleotide sequence ID" value="NZ_AVPG01000001.1"/>
</dbReference>
<keyword evidence="1" id="KW-1133">Transmembrane helix</keyword>
<keyword evidence="1" id="KW-0472">Membrane</keyword>